<feature type="region of interest" description="Disordered" evidence="7">
    <location>
        <begin position="285"/>
        <end position="304"/>
    </location>
</feature>
<dbReference type="Pfam" id="PF13913">
    <property type="entry name" value="zf-C2HC_2"/>
    <property type="match status" value="2"/>
</dbReference>
<evidence type="ECO:0000256" key="3">
    <source>
        <dbReference type="ARBA" id="ARBA00022771"/>
    </source>
</evidence>
<reference evidence="9" key="1">
    <citation type="journal article" date="2022" name="bioRxiv">
        <title>Sequencing and chromosome-scale assembly of the giantPleurodeles waltlgenome.</title>
        <authorList>
            <person name="Brown T."/>
            <person name="Elewa A."/>
            <person name="Iarovenko S."/>
            <person name="Subramanian E."/>
            <person name="Araus A.J."/>
            <person name="Petzold A."/>
            <person name="Susuki M."/>
            <person name="Suzuki K.-i.T."/>
            <person name="Hayashi T."/>
            <person name="Toyoda A."/>
            <person name="Oliveira C."/>
            <person name="Osipova E."/>
            <person name="Leigh N.D."/>
            <person name="Simon A."/>
            <person name="Yun M.H."/>
        </authorList>
    </citation>
    <scope>NUCLEOTIDE SEQUENCE</scope>
    <source>
        <strain evidence="9">20211129_DDA</strain>
        <tissue evidence="9">Liver</tissue>
    </source>
</reference>
<feature type="domain" description="C2HC/C3H-type" evidence="8">
    <location>
        <begin position="556"/>
        <end position="585"/>
    </location>
</feature>
<comment type="similarity">
    <text evidence="1">Belongs to the ZC2HC1 family.</text>
</comment>
<dbReference type="AlphaFoldDB" id="A0AAV7MMP4"/>
<keyword evidence="10" id="KW-1185">Reference proteome</keyword>
<name>A0AAV7MMP4_PLEWA</name>
<feature type="region of interest" description="Disordered" evidence="7">
    <location>
        <begin position="317"/>
        <end position="436"/>
    </location>
</feature>
<organism evidence="9 10">
    <name type="scientific">Pleurodeles waltl</name>
    <name type="common">Iberian ribbed newt</name>
    <dbReference type="NCBI Taxonomy" id="8319"/>
    <lineage>
        <taxon>Eukaryota</taxon>
        <taxon>Metazoa</taxon>
        <taxon>Chordata</taxon>
        <taxon>Craniata</taxon>
        <taxon>Vertebrata</taxon>
        <taxon>Euteleostomi</taxon>
        <taxon>Amphibia</taxon>
        <taxon>Batrachia</taxon>
        <taxon>Caudata</taxon>
        <taxon>Salamandroidea</taxon>
        <taxon>Salamandridae</taxon>
        <taxon>Pleurodelinae</taxon>
        <taxon>Pleurodeles</taxon>
    </lineage>
</organism>
<dbReference type="Proteomes" id="UP001066276">
    <property type="component" value="Chromosome 9"/>
</dbReference>
<accession>A0AAV7MMP4</accession>
<feature type="compositionally biased region" description="Polar residues" evidence="7">
    <location>
        <begin position="166"/>
        <end position="189"/>
    </location>
</feature>
<keyword evidence="2" id="KW-0479">Metal-binding</keyword>
<feature type="region of interest" description="Disordered" evidence="7">
    <location>
        <begin position="241"/>
        <end position="274"/>
    </location>
</feature>
<evidence type="ECO:0000313" key="10">
    <source>
        <dbReference type="Proteomes" id="UP001066276"/>
    </source>
</evidence>
<feature type="compositionally biased region" description="Acidic residues" evidence="7">
    <location>
        <begin position="291"/>
        <end position="303"/>
    </location>
</feature>
<feature type="compositionally biased region" description="Basic and acidic residues" evidence="7">
    <location>
        <begin position="358"/>
        <end position="370"/>
    </location>
</feature>
<feature type="region of interest" description="Disordered" evidence="7">
    <location>
        <begin position="161"/>
        <end position="189"/>
    </location>
</feature>
<keyword evidence="4" id="KW-0862">Zinc</keyword>
<feature type="region of interest" description="Disordered" evidence="7">
    <location>
        <begin position="20"/>
        <end position="39"/>
    </location>
</feature>
<dbReference type="PROSITE" id="PS52027">
    <property type="entry name" value="ZF_C2HC_C3H"/>
    <property type="match status" value="2"/>
</dbReference>
<evidence type="ECO:0000256" key="5">
    <source>
        <dbReference type="ARBA" id="ARBA00023054"/>
    </source>
</evidence>
<keyword evidence="5" id="KW-0175">Coiled coil</keyword>
<feature type="compositionally biased region" description="Basic and acidic residues" evidence="7">
    <location>
        <begin position="399"/>
        <end position="409"/>
    </location>
</feature>
<comment type="caution">
    <text evidence="9">The sequence shown here is derived from an EMBL/GenBank/DDBJ whole genome shotgun (WGS) entry which is preliminary data.</text>
</comment>
<evidence type="ECO:0000256" key="6">
    <source>
        <dbReference type="PROSITE-ProRule" id="PRU01371"/>
    </source>
</evidence>
<feature type="compositionally biased region" description="Basic and acidic residues" evidence="7">
    <location>
        <begin position="241"/>
        <end position="270"/>
    </location>
</feature>
<dbReference type="InterPro" id="IPR026104">
    <property type="entry name" value="ZNF_C2HC_dom_1C"/>
</dbReference>
<sequence>MAPHPCPDTMPSYEKMAAAKFPSLGQEKHAASSPKHQSRLEVMRSQYHEQLLREKEMKMVNRYTQQQQSALNKARSYSYHHPHSAQLDPQPASGRQGFLSAGYSSRYNSDLNNETKASNWTAKKSSGVDRAYPLKPVFHKKAASLNNLTADEERRVQSLKPLLPAAQSNSRTSGKSPSTMTLTPMSDTAFSPGLLELQKRSRSNPGRAEHWHKLEAVGDNLEEEIRRKEAQLREKLRRTEEELRRIQREKQQTEQADKKREGRERKRWDQASRNTTTALLHQGNGFRNQVMEEDSSDDGEDYENSYLTRNNVYTQGDVPWINSTRTPAHRPSPLPGTHEGGVERLKKERLVASNSKIRGKELPPTSDRESWTPSYHSNNSSRNRAPPSGNVVYVSPSFREADHGSDYRHSASAAKPHTVPMSSLTPTGLNEEEDEGLLEVENNTELVPCHLCGRRFLAPRLAKHREACRKMQNSKRKVFDSSKARAKGTDLEPYLNRRSKTTPAQEQQIQAKKTTWRQKHETFIRNIRQAREVQQVIAKGGKLSDLPPPPPDENPDYVACPHCSRRFAPNVAERHIPKCETIKSKPRPPPQRRR</sequence>
<evidence type="ECO:0000313" key="9">
    <source>
        <dbReference type="EMBL" id="KAJ1104632.1"/>
    </source>
</evidence>
<feature type="domain" description="C2HC/C3H-type" evidence="8">
    <location>
        <begin position="445"/>
        <end position="474"/>
    </location>
</feature>
<evidence type="ECO:0000256" key="7">
    <source>
        <dbReference type="SAM" id="MobiDB-lite"/>
    </source>
</evidence>
<keyword evidence="3 6" id="KW-0863">Zinc-finger</keyword>
<dbReference type="InterPro" id="IPR049899">
    <property type="entry name" value="Znf_C2HC_C3H"/>
</dbReference>
<feature type="compositionally biased region" description="Basic and acidic residues" evidence="7">
    <location>
        <begin position="340"/>
        <end position="350"/>
    </location>
</feature>
<protein>
    <recommendedName>
        <fullName evidence="8">C2HC/C3H-type domain-containing protein</fullName>
    </recommendedName>
</protein>
<dbReference type="Gene3D" id="3.30.160.60">
    <property type="entry name" value="Classic Zinc Finger"/>
    <property type="match status" value="2"/>
</dbReference>
<feature type="region of interest" description="Disordered" evidence="7">
    <location>
        <begin position="63"/>
        <end position="101"/>
    </location>
</feature>
<dbReference type="GO" id="GO:0008270">
    <property type="term" value="F:zinc ion binding"/>
    <property type="evidence" value="ECO:0007669"/>
    <property type="project" value="UniProtKB-KW"/>
</dbReference>
<gene>
    <name evidence="9" type="ORF">NDU88_002042</name>
</gene>
<dbReference type="PANTHER" id="PTHR14649">
    <property type="entry name" value="ZINC FINGER C2HC DOMAIN-CONTAINING PROTEIN 1C"/>
    <property type="match status" value="1"/>
</dbReference>
<evidence type="ECO:0000256" key="4">
    <source>
        <dbReference type="ARBA" id="ARBA00022833"/>
    </source>
</evidence>
<dbReference type="EMBL" id="JANPWB010000013">
    <property type="protein sequence ID" value="KAJ1104632.1"/>
    <property type="molecule type" value="Genomic_DNA"/>
</dbReference>
<evidence type="ECO:0000259" key="8">
    <source>
        <dbReference type="PROSITE" id="PS52027"/>
    </source>
</evidence>
<evidence type="ECO:0000256" key="1">
    <source>
        <dbReference type="ARBA" id="ARBA00010843"/>
    </source>
</evidence>
<evidence type="ECO:0000256" key="2">
    <source>
        <dbReference type="ARBA" id="ARBA00022723"/>
    </source>
</evidence>
<proteinExistence type="inferred from homology"/>
<dbReference type="PANTHER" id="PTHR14649:SF1">
    <property type="entry name" value="ZINC FINGER C2HC DOMAIN-CONTAINING PROTEIN 1C"/>
    <property type="match status" value="1"/>
</dbReference>